<evidence type="ECO:0000256" key="13">
    <source>
        <dbReference type="RuleBase" id="RU000590"/>
    </source>
</evidence>
<gene>
    <name evidence="15" type="ORF">ADINL_0416</name>
</gene>
<evidence type="ECO:0000256" key="10">
    <source>
        <dbReference type="ARBA" id="ARBA00069363"/>
    </source>
</evidence>
<dbReference type="InterPro" id="IPR007865">
    <property type="entry name" value="Aminopep_P_N"/>
</dbReference>
<dbReference type="Pfam" id="PF00557">
    <property type="entry name" value="Peptidase_M24"/>
    <property type="match status" value="1"/>
</dbReference>
<evidence type="ECO:0000256" key="8">
    <source>
        <dbReference type="ARBA" id="ARBA00023049"/>
    </source>
</evidence>
<dbReference type="EC" id="3.4.11.9" evidence="4"/>
<evidence type="ECO:0000256" key="12">
    <source>
        <dbReference type="ARBA" id="ARBA00081411"/>
    </source>
</evidence>
<dbReference type="RefSeq" id="WP_036543388.1">
    <property type="nucleotide sequence ID" value="NZ_JMSZ01000010.1"/>
</dbReference>
<comment type="cofactor">
    <cofactor evidence="2">
        <name>Mn(2+)</name>
        <dbReference type="ChEBI" id="CHEBI:29035"/>
    </cofactor>
</comment>
<dbReference type="PANTHER" id="PTHR43226">
    <property type="entry name" value="XAA-PRO AMINOPEPTIDASE 3"/>
    <property type="match status" value="1"/>
</dbReference>
<dbReference type="InterPro" id="IPR052433">
    <property type="entry name" value="X-Pro_dipept-like"/>
</dbReference>
<evidence type="ECO:0000256" key="7">
    <source>
        <dbReference type="ARBA" id="ARBA00022801"/>
    </source>
</evidence>
<keyword evidence="8" id="KW-0482">Metalloprotease</keyword>
<dbReference type="InterPro" id="IPR029149">
    <property type="entry name" value="Creatin/AminoP/Spt16_N"/>
</dbReference>
<keyword evidence="9" id="KW-0464">Manganese</keyword>
<feature type="domain" description="Aminopeptidase P N-terminal" evidence="14">
    <location>
        <begin position="3"/>
        <end position="137"/>
    </location>
</feature>
<protein>
    <recommendedName>
        <fullName evidence="10">Xaa-Pro aminopeptidase</fullName>
        <ecNumber evidence="4">3.4.11.9</ecNumber>
    </recommendedName>
    <alternativeName>
        <fullName evidence="11">Aminopeptidase P II</fullName>
    </alternativeName>
    <alternativeName>
        <fullName evidence="12">X-Pro aminopeptidase</fullName>
    </alternativeName>
</protein>
<dbReference type="NCBIfam" id="NF008131">
    <property type="entry name" value="PRK10879.1"/>
    <property type="match status" value="1"/>
</dbReference>
<dbReference type="PANTHER" id="PTHR43226:SF4">
    <property type="entry name" value="XAA-PRO AMINOPEPTIDASE 3"/>
    <property type="match status" value="1"/>
</dbReference>
<dbReference type="EMBL" id="JMSZ01000010">
    <property type="protein sequence ID" value="KDE41111.1"/>
    <property type="molecule type" value="Genomic_DNA"/>
</dbReference>
<dbReference type="GO" id="GO:0070006">
    <property type="term" value="F:metalloaminopeptidase activity"/>
    <property type="evidence" value="ECO:0007669"/>
    <property type="project" value="InterPro"/>
</dbReference>
<dbReference type="Pfam" id="PF05195">
    <property type="entry name" value="AMP_N"/>
    <property type="match status" value="1"/>
</dbReference>
<keyword evidence="6 13" id="KW-0479">Metal-binding</keyword>
<organism evidence="15 16">
    <name type="scientific">Nitrincola lacisaponensis</name>
    <dbReference type="NCBI Taxonomy" id="267850"/>
    <lineage>
        <taxon>Bacteria</taxon>
        <taxon>Pseudomonadati</taxon>
        <taxon>Pseudomonadota</taxon>
        <taxon>Gammaproteobacteria</taxon>
        <taxon>Oceanospirillales</taxon>
        <taxon>Oceanospirillaceae</taxon>
        <taxon>Nitrincola</taxon>
    </lineage>
</organism>
<dbReference type="Proteomes" id="UP000027318">
    <property type="component" value="Unassembled WGS sequence"/>
</dbReference>
<dbReference type="Gene3D" id="3.90.230.10">
    <property type="entry name" value="Creatinase/methionine aminopeptidase superfamily"/>
    <property type="match status" value="1"/>
</dbReference>
<dbReference type="SUPFAM" id="SSF55920">
    <property type="entry name" value="Creatinase/aminopeptidase"/>
    <property type="match status" value="1"/>
</dbReference>
<evidence type="ECO:0000256" key="5">
    <source>
        <dbReference type="ARBA" id="ARBA00022670"/>
    </source>
</evidence>
<evidence type="ECO:0000256" key="6">
    <source>
        <dbReference type="ARBA" id="ARBA00022723"/>
    </source>
</evidence>
<evidence type="ECO:0000256" key="9">
    <source>
        <dbReference type="ARBA" id="ARBA00023211"/>
    </source>
</evidence>
<proteinExistence type="inferred from homology"/>
<dbReference type="STRING" id="267850.ADINL_0416"/>
<dbReference type="InterPro" id="IPR000994">
    <property type="entry name" value="Pept_M24"/>
</dbReference>
<evidence type="ECO:0000313" key="15">
    <source>
        <dbReference type="EMBL" id="KDE41111.1"/>
    </source>
</evidence>
<dbReference type="Gene3D" id="3.40.350.10">
    <property type="entry name" value="Creatinase/prolidase N-terminal domain"/>
    <property type="match status" value="1"/>
</dbReference>
<dbReference type="CDD" id="cd01087">
    <property type="entry name" value="Prolidase"/>
    <property type="match status" value="1"/>
</dbReference>
<keyword evidence="5" id="KW-0645">Protease</keyword>
<evidence type="ECO:0000256" key="11">
    <source>
        <dbReference type="ARBA" id="ARBA00075356"/>
    </source>
</evidence>
<dbReference type="FunFam" id="3.90.230.10:FF:000002">
    <property type="entry name" value="Xaa-Pro aminopeptidase 3"/>
    <property type="match status" value="1"/>
</dbReference>
<comment type="catalytic activity">
    <reaction evidence="1">
        <text>Release of any N-terminal amino acid, including proline, that is linked to proline, even from a dipeptide or tripeptide.</text>
        <dbReference type="EC" id="3.4.11.9"/>
    </reaction>
</comment>
<dbReference type="PROSITE" id="PS00491">
    <property type="entry name" value="PROLINE_PEPTIDASE"/>
    <property type="match status" value="1"/>
</dbReference>
<keyword evidence="7 15" id="KW-0378">Hydrolase</keyword>
<accession>A0A063Y8P6</accession>
<name>A0A063Y8P6_9GAMM</name>
<reference evidence="15 16" key="1">
    <citation type="journal article" date="2005" name="Int. J. Syst. Evol. Microbiol.">
        <title>Nitrincola lacisaponensis gen. nov., sp. nov., a novel alkaliphilic bacterium isolated from an alkaline, saline lake.</title>
        <authorList>
            <person name="Dimitriu P.A."/>
            <person name="Shukla S.K."/>
            <person name="Conradt J."/>
            <person name="Marquez M.C."/>
            <person name="Ventosa A."/>
            <person name="Maglia A."/>
            <person name="Peyton B.M."/>
            <person name="Pinkart H.C."/>
            <person name="Mormile M.R."/>
        </authorList>
    </citation>
    <scope>NUCLEOTIDE SEQUENCE [LARGE SCALE GENOMIC DNA]</scope>
    <source>
        <strain evidence="15 16">4CA</strain>
    </source>
</reference>
<dbReference type="InterPro" id="IPR001131">
    <property type="entry name" value="Peptidase_M24B_aminopep-P_CS"/>
</dbReference>
<dbReference type="SMART" id="SM01011">
    <property type="entry name" value="AMP_N"/>
    <property type="match status" value="1"/>
</dbReference>
<evidence type="ECO:0000256" key="4">
    <source>
        <dbReference type="ARBA" id="ARBA00012574"/>
    </source>
</evidence>
<dbReference type="SUPFAM" id="SSF53092">
    <property type="entry name" value="Creatinase/prolidase N-terminal domain"/>
    <property type="match status" value="1"/>
</dbReference>
<comment type="caution">
    <text evidence="15">The sequence shown here is derived from an EMBL/GenBank/DDBJ whole genome shotgun (WGS) entry which is preliminary data.</text>
</comment>
<dbReference type="GO" id="GO:0030145">
    <property type="term" value="F:manganese ion binding"/>
    <property type="evidence" value="ECO:0007669"/>
    <property type="project" value="InterPro"/>
</dbReference>
<evidence type="ECO:0000256" key="2">
    <source>
        <dbReference type="ARBA" id="ARBA00001936"/>
    </source>
</evidence>
<dbReference type="InterPro" id="IPR036005">
    <property type="entry name" value="Creatinase/aminopeptidase-like"/>
</dbReference>
<dbReference type="AlphaFoldDB" id="A0A063Y8P6"/>
<evidence type="ECO:0000313" key="16">
    <source>
        <dbReference type="Proteomes" id="UP000027318"/>
    </source>
</evidence>
<sequence length="439" mass="48955">MKLNMQHYKQRRDTLIQQLPAGSIALVPAASLKTRNRDAEYAFRQDSDFYYLTGFNEPDALLVLIPGRAEGQSILFCPPRDPAMEIWTGYRAGPEGCVADYGVDQAFVLAQLDELMPGLINGRQALCYAQGSYSELDARVNRWLTTLRTGVRQGMVLPEQVLLLDNWLHEMRLFKDAAEVEIMQRAATLSAEAHSLAMQRCRPGMYEYQLEAIIQQHCAMSGARFQAYSPIVGGGANACILHYIDNNAELKADDLVLIDAGCELDCYASDITRTFPVSGRFTEPQRALYQVVLDAQLACIDAIRPGVPWGDIHELSIRLLTQGLLKLGLLQGDLENLIRTEAYKPFYMHRIGHWLGMDVHDVGRYKLQGQWRPLAAGMVMTVEPGLYVAPDNLQVDACWRGIGIRIEDDVLVTETGHQVLTDAVPKSIEAIEALMQAGD</sequence>
<evidence type="ECO:0000256" key="1">
    <source>
        <dbReference type="ARBA" id="ARBA00001424"/>
    </source>
</evidence>
<comment type="similarity">
    <text evidence="3 13">Belongs to the peptidase M24B family.</text>
</comment>
<dbReference type="GO" id="GO:0005829">
    <property type="term" value="C:cytosol"/>
    <property type="evidence" value="ECO:0007669"/>
    <property type="project" value="TreeGrafter"/>
</dbReference>
<dbReference type="PATRIC" id="fig|267850.7.peg.413"/>
<evidence type="ECO:0000256" key="3">
    <source>
        <dbReference type="ARBA" id="ARBA00008766"/>
    </source>
</evidence>
<dbReference type="OrthoDB" id="9806388at2"/>
<dbReference type="GO" id="GO:0006508">
    <property type="term" value="P:proteolysis"/>
    <property type="evidence" value="ECO:0007669"/>
    <property type="project" value="UniProtKB-KW"/>
</dbReference>
<keyword evidence="15" id="KW-0031">Aminopeptidase</keyword>
<keyword evidence="16" id="KW-1185">Reference proteome</keyword>
<evidence type="ECO:0000259" key="14">
    <source>
        <dbReference type="SMART" id="SM01011"/>
    </source>
</evidence>